<dbReference type="AlphaFoldDB" id="A0A7H0VHV1"/>
<dbReference type="Proteomes" id="UP000516305">
    <property type="component" value="Chromosome"/>
</dbReference>
<keyword evidence="1" id="KW-1133">Transmembrane helix</keyword>
<evidence type="ECO:0000313" key="3">
    <source>
        <dbReference type="Proteomes" id="UP000516305"/>
    </source>
</evidence>
<keyword evidence="1" id="KW-0472">Membrane</keyword>
<gene>
    <name evidence="2" type="ORF">H4K34_05520</name>
</gene>
<dbReference type="InterPro" id="IPR030802">
    <property type="entry name" value="Permease_MalE"/>
</dbReference>
<name>A0A7H0VHV1_9FLAO</name>
<dbReference type="EMBL" id="CP060139">
    <property type="protein sequence ID" value="QNR25299.1"/>
    <property type="molecule type" value="Genomic_DNA"/>
</dbReference>
<dbReference type="KEGG" id="chyd:H4K34_05520"/>
<feature type="transmembrane region" description="Helical" evidence="1">
    <location>
        <begin position="139"/>
        <end position="165"/>
    </location>
</feature>
<organism evidence="2 3">
    <name type="scientific">Croceimicrobium hydrocarbonivorans</name>
    <dbReference type="NCBI Taxonomy" id="2761580"/>
    <lineage>
        <taxon>Bacteria</taxon>
        <taxon>Pseudomonadati</taxon>
        <taxon>Bacteroidota</taxon>
        <taxon>Flavobacteriia</taxon>
        <taxon>Flavobacteriales</taxon>
        <taxon>Owenweeksiaceae</taxon>
        <taxon>Croceimicrobium</taxon>
    </lineage>
</organism>
<dbReference type="PANTHER" id="PTHR30188:SF4">
    <property type="entry name" value="PROTEIN TRIGALACTOSYLDIACYLGLYCEROL 1, CHLOROPLASTIC"/>
    <property type="match status" value="1"/>
</dbReference>
<evidence type="ECO:0000256" key="1">
    <source>
        <dbReference type="SAM" id="Phobius"/>
    </source>
</evidence>
<keyword evidence="1" id="KW-0812">Transmembrane</keyword>
<evidence type="ECO:0000313" key="2">
    <source>
        <dbReference type="EMBL" id="QNR25299.1"/>
    </source>
</evidence>
<dbReference type="RefSeq" id="WP_210759826.1">
    <property type="nucleotide sequence ID" value="NZ_CP060139.1"/>
</dbReference>
<dbReference type="PANTHER" id="PTHR30188">
    <property type="entry name" value="ABC TRANSPORTER PERMEASE PROTEIN-RELATED"/>
    <property type="match status" value="1"/>
</dbReference>
<feature type="transmembrane region" description="Helical" evidence="1">
    <location>
        <begin position="40"/>
        <end position="62"/>
    </location>
</feature>
<dbReference type="GO" id="GO:0043190">
    <property type="term" value="C:ATP-binding cassette (ABC) transporter complex"/>
    <property type="evidence" value="ECO:0007669"/>
    <property type="project" value="InterPro"/>
</dbReference>
<keyword evidence="3" id="KW-1185">Reference proteome</keyword>
<proteinExistence type="predicted"/>
<accession>A0A7H0VHV1</accession>
<sequence>MFFNKWIESLGKYIVLLGRTFRRPENGKMYYNAFLSDLDLLGINSLGIVAVISLFVGAVVTIQTAFNLDDPLIPDYYIAIATRESIVLEFSPTIISLILAGKVGSNIASTLGSMRVSEQIDALEVMGVNPASYLIAPKIAALAFFNPILIIISMALGLVGGYLASIGGVMSAEDYYYGLTVDFNAYHITYALIKTFVFAFLIVSISAYFGFYVRGGAIEVGINATKAVVSSSVAIIVSNYMLTQVLLV</sequence>
<feature type="transmembrane region" description="Helical" evidence="1">
    <location>
        <begin position="223"/>
        <end position="242"/>
    </location>
</feature>
<reference evidence="2 3" key="1">
    <citation type="submission" date="2020-08" db="EMBL/GenBank/DDBJ databases">
        <title>Croceimicrobium hydrocarbonivorans gen. nov., sp. nov., a novel marine bacterium isolated from a bacterial consortium that degrades polyethylene terephthalate.</title>
        <authorList>
            <person name="Liu R."/>
        </authorList>
    </citation>
    <scope>NUCLEOTIDE SEQUENCE [LARGE SCALE GENOMIC DNA]</scope>
    <source>
        <strain evidence="2 3">A20-9</strain>
    </source>
</reference>
<dbReference type="Pfam" id="PF02405">
    <property type="entry name" value="MlaE"/>
    <property type="match status" value="1"/>
</dbReference>
<feature type="transmembrane region" description="Helical" evidence="1">
    <location>
        <begin position="185"/>
        <end position="211"/>
    </location>
</feature>
<protein>
    <submittedName>
        <fullName evidence="2">ABC transporter permease</fullName>
    </submittedName>
</protein>
<dbReference type="GO" id="GO:0005548">
    <property type="term" value="F:phospholipid transporter activity"/>
    <property type="evidence" value="ECO:0007669"/>
    <property type="project" value="TreeGrafter"/>
</dbReference>